<dbReference type="SUPFAM" id="SSF51197">
    <property type="entry name" value="Clavaminate synthase-like"/>
    <property type="match status" value="2"/>
</dbReference>
<dbReference type="InterPro" id="IPR050910">
    <property type="entry name" value="JMJD6_ArgDemeth/LysHydrox"/>
</dbReference>
<dbReference type="Gene3D" id="2.60.120.650">
    <property type="entry name" value="Cupin"/>
    <property type="match status" value="2"/>
</dbReference>
<dbReference type="AlphaFoldDB" id="A0A9W7G3L6"/>
<name>A0A9W7G3L6_9STRA</name>
<evidence type="ECO:0000313" key="3">
    <source>
        <dbReference type="EMBL" id="GMI30905.1"/>
    </source>
</evidence>
<evidence type="ECO:0000313" key="4">
    <source>
        <dbReference type="Proteomes" id="UP001165065"/>
    </source>
</evidence>
<accession>A0A9W7G3L6</accession>
<feature type="compositionally biased region" description="Polar residues" evidence="1">
    <location>
        <begin position="64"/>
        <end position="73"/>
    </location>
</feature>
<reference evidence="4" key="1">
    <citation type="journal article" date="2023" name="Commun. Biol.">
        <title>Genome analysis of Parmales, the sister group of diatoms, reveals the evolutionary specialization of diatoms from phago-mixotrophs to photoautotrophs.</title>
        <authorList>
            <person name="Ban H."/>
            <person name="Sato S."/>
            <person name="Yoshikawa S."/>
            <person name="Yamada K."/>
            <person name="Nakamura Y."/>
            <person name="Ichinomiya M."/>
            <person name="Sato N."/>
            <person name="Blanc-Mathieu R."/>
            <person name="Endo H."/>
            <person name="Kuwata A."/>
            <person name="Ogata H."/>
        </authorList>
    </citation>
    <scope>NUCLEOTIDE SEQUENCE [LARGE SCALE GENOMIC DNA]</scope>
</reference>
<evidence type="ECO:0000259" key="2">
    <source>
        <dbReference type="PROSITE" id="PS51184"/>
    </source>
</evidence>
<feature type="domain" description="JmjC" evidence="2">
    <location>
        <begin position="418"/>
        <end position="566"/>
    </location>
</feature>
<dbReference type="Proteomes" id="UP001165065">
    <property type="component" value="Unassembled WGS sequence"/>
</dbReference>
<proteinExistence type="predicted"/>
<protein>
    <recommendedName>
        <fullName evidence="2">JmjC domain-containing protein</fullName>
    </recommendedName>
</protein>
<dbReference type="EMBL" id="BRYA01000725">
    <property type="protein sequence ID" value="GMI30905.1"/>
    <property type="molecule type" value="Genomic_DNA"/>
</dbReference>
<sequence length="650" mass="73571">MVTPPYPLNTGCDFDVVYLDGIEAENLINNNKLPERYADWLAQEPLLVKRRKAGDTVDTDDSVEGSQSPHPNELFQNLTTKAYMTEVYGDYLVGVDFPGRDAPPTERWEQIPLKEYIARFVDGDWDMEKRATSHTSERYLFGPSDTCHTHIYMTGYSPRFSNANNASRTDVCHEGTTVFQQLWMDPELAKQNQCIVGAPHCEQSYYGLGGAYSGTYFGDQDAELCEVVHGQKLFLTYPSSKYEKLASNGAFGKFDDVRKGDVSAAWFVSKVLPTLSVRKRPKRCLAEQGDVVYVPNDTVHLTMNLGDTMYSSVRRKRNETRYIPEVKPARSCTIPRYSSESVSPELMPSLTKDWTKCFVLTDIVSSWPGTKNWTPAYLVNRGVGPPVLERNNIFDGTILDSDNEEVERLQEDCPRADFDAVLGKNLHFVSKDCANFHSRRYIIRGQHGLGGALHTDPARDGFWHAHLQGRKRWMFMPESRVDWLKVTHQYEPANILARDFFEEWAPLLRGFEDVDECDIEEGETVVCPHDVWHNVLHLSPHTASCSEQLLYDSNTIEMISFSVNRGLEDKDQTGPMGFVTAARCKALLSDDDKAELFEAACRNKNVTDLFNGVCSDACPNERFIEMCEKLCGSGESRGIIPTILQPMLEK</sequence>
<keyword evidence="4" id="KW-1185">Reference proteome</keyword>
<dbReference type="PROSITE" id="PS51184">
    <property type="entry name" value="JMJC"/>
    <property type="match status" value="1"/>
</dbReference>
<gene>
    <name evidence="3" type="ORF">TrCOL_g11810</name>
</gene>
<comment type="caution">
    <text evidence="3">The sequence shown here is derived from an EMBL/GenBank/DDBJ whole genome shotgun (WGS) entry which is preliminary data.</text>
</comment>
<dbReference type="InterPro" id="IPR003347">
    <property type="entry name" value="JmjC_dom"/>
</dbReference>
<organism evidence="3 4">
    <name type="scientific">Triparma columacea</name>
    <dbReference type="NCBI Taxonomy" id="722753"/>
    <lineage>
        <taxon>Eukaryota</taxon>
        <taxon>Sar</taxon>
        <taxon>Stramenopiles</taxon>
        <taxon>Ochrophyta</taxon>
        <taxon>Bolidophyceae</taxon>
        <taxon>Parmales</taxon>
        <taxon>Triparmaceae</taxon>
        <taxon>Triparma</taxon>
    </lineage>
</organism>
<evidence type="ECO:0000256" key="1">
    <source>
        <dbReference type="SAM" id="MobiDB-lite"/>
    </source>
</evidence>
<feature type="region of interest" description="Disordered" evidence="1">
    <location>
        <begin position="52"/>
        <end position="73"/>
    </location>
</feature>
<dbReference type="PANTHER" id="PTHR12480">
    <property type="entry name" value="ARGININE DEMETHYLASE AND LYSYL-HYDROXYLASE JMJD"/>
    <property type="match status" value="1"/>
</dbReference>
<dbReference type="OrthoDB" id="438164at2759"/>